<dbReference type="SUPFAM" id="SSF53335">
    <property type="entry name" value="S-adenosyl-L-methionine-dependent methyltransferases"/>
    <property type="match status" value="1"/>
</dbReference>
<organism evidence="2 3">
    <name type="scientific">Funiculus sociatus GB2-A5</name>
    <dbReference type="NCBI Taxonomy" id="2933946"/>
    <lineage>
        <taxon>Bacteria</taxon>
        <taxon>Bacillati</taxon>
        <taxon>Cyanobacteriota</taxon>
        <taxon>Cyanophyceae</taxon>
        <taxon>Coleofasciculales</taxon>
        <taxon>Coleofasciculaceae</taxon>
        <taxon>Funiculus</taxon>
    </lineage>
</organism>
<sequence>MDINLTDKNTSIEFYEHRYSDGYMEEWPEKKKQRVLEILKNLPLPETGDALDFGCGNGIFTDVIKQALPQWNVYGTDISLVAIDNAREKFPNCIFFVSSDEKFASKKFDFLFTHHVLEHVYNLFEVWEQMQGFSQEKSRILHILPCGNEGSFEHQLASLVKNDANSERENCYFFEEPGHLRRLNTEQFTSIATKYNFKLVIDYYANQYYGALDWIMDEAVKYILELGNPPLQAKDNLSKIKLKFIIAKLLVLYIIRYPALILETARENRRKSLKHFCRFILLMILYPFSWVVNSNFEKKVAEEWKNRKRDKNGSEMYLFFEKK</sequence>
<accession>A0ABV0JR40</accession>
<dbReference type="EMBL" id="JAMPKK010000031">
    <property type="protein sequence ID" value="MEP0865715.1"/>
    <property type="molecule type" value="Genomic_DNA"/>
</dbReference>
<dbReference type="Proteomes" id="UP001442494">
    <property type="component" value="Unassembled WGS sequence"/>
</dbReference>
<dbReference type="InterPro" id="IPR029063">
    <property type="entry name" value="SAM-dependent_MTases_sf"/>
</dbReference>
<keyword evidence="2" id="KW-0808">Transferase</keyword>
<dbReference type="Pfam" id="PF13489">
    <property type="entry name" value="Methyltransf_23"/>
    <property type="match status" value="1"/>
</dbReference>
<evidence type="ECO:0000256" key="1">
    <source>
        <dbReference type="SAM" id="Phobius"/>
    </source>
</evidence>
<keyword evidence="1" id="KW-0812">Transmembrane</keyword>
<protein>
    <submittedName>
        <fullName evidence="2">Class I SAM-dependent methyltransferase</fullName>
    </submittedName>
</protein>
<name>A0ABV0JR40_9CYAN</name>
<evidence type="ECO:0000313" key="2">
    <source>
        <dbReference type="EMBL" id="MEP0865715.1"/>
    </source>
</evidence>
<feature type="transmembrane region" description="Helical" evidence="1">
    <location>
        <begin position="275"/>
        <end position="292"/>
    </location>
</feature>
<dbReference type="RefSeq" id="WP_190421730.1">
    <property type="nucleotide sequence ID" value="NZ_JAMPKK010000031.1"/>
</dbReference>
<proteinExistence type="predicted"/>
<keyword evidence="1" id="KW-1133">Transmembrane helix</keyword>
<keyword evidence="1" id="KW-0472">Membrane</keyword>
<evidence type="ECO:0000313" key="3">
    <source>
        <dbReference type="Proteomes" id="UP001442494"/>
    </source>
</evidence>
<dbReference type="Gene3D" id="3.40.50.150">
    <property type="entry name" value="Vaccinia Virus protein VP39"/>
    <property type="match status" value="1"/>
</dbReference>
<keyword evidence="3" id="KW-1185">Reference proteome</keyword>
<reference evidence="2 3" key="1">
    <citation type="submission" date="2022-04" db="EMBL/GenBank/DDBJ databases">
        <title>Positive selection, recombination, and allopatry shape intraspecific diversity of widespread and dominant cyanobacteria.</title>
        <authorList>
            <person name="Wei J."/>
            <person name="Shu W."/>
            <person name="Hu C."/>
        </authorList>
    </citation>
    <scope>NUCLEOTIDE SEQUENCE [LARGE SCALE GENOMIC DNA]</scope>
    <source>
        <strain evidence="2 3">GB2-A5</strain>
    </source>
</reference>
<dbReference type="GO" id="GO:0032259">
    <property type="term" value="P:methylation"/>
    <property type="evidence" value="ECO:0007669"/>
    <property type="project" value="UniProtKB-KW"/>
</dbReference>
<comment type="caution">
    <text evidence="2">The sequence shown here is derived from an EMBL/GenBank/DDBJ whole genome shotgun (WGS) entry which is preliminary data.</text>
</comment>
<dbReference type="CDD" id="cd02440">
    <property type="entry name" value="AdoMet_MTases"/>
    <property type="match status" value="1"/>
</dbReference>
<dbReference type="PANTHER" id="PTHR43861">
    <property type="entry name" value="TRANS-ACONITATE 2-METHYLTRANSFERASE-RELATED"/>
    <property type="match status" value="1"/>
</dbReference>
<dbReference type="GO" id="GO:0008168">
    <property type="term" value="F:methyltransferase activity"/>
    <property type="evidence" value="ECO:0007669"/>
    <property type="project" value="UniProtKB-KW"/>
</dbReference>
<keyword evidence="2" id="KW-0489">Methyltransferase</keyword>
<gene>
    <name evidence="2" type="ORF">NDI37_14690</name>
</gene>